<name>A0A0C9U2B9_SPHS4</name>
<dbReference type="Proteomes" id="UP000054279">
    <property type="component" value="Unassembled WGS sequence"/>
</dbReference>
<dbReference type="AlphaFoldDB" id="A0A0C9U2B9"/>
<dbReference type="EMBL" id="KN837173">
    <property type="protein sequence ID" value="KIJ36908.1"/>
    <property type="molecule type" value="Genomic_DNA"/>
</dbReference>
<feature type="region of interest" description="Disordered" evidence="1">
    <location>
        <begin position="540"/>
        <end position="560"/>
    </location>
</feature>
<evidence type="ECO:0000313" key="3">
    <source>
        <dbReference type="Proteomes" id="UP000054279"/>
    </source>
</evidence>
<feature type="region of interest" description="Disordered" evidence="1">
    <location>
        <begin position="185"/>
        <end position="215"/>
    </location>
</feature>
<organism evidence="2 3">
    <name type="scientific">Sphaerobolus stellatus (strain SS14)</name>
    <dbReference type="NCBI Taxonomy" id="990650"/>
    <lineage>
        <taxon>Eukaryota</taxon>
        <taxon>Fungi</taxon>
        <taxon>Dikarya</taxon>
        <taxon>Basidiomycota</taxon>
        <taxon>Agaricomycotina</taxon>
        <taxon>Agaricomycetes</taxon>
        <taxon>Phallomycetidae</taxon>
        <taxon>Geastrales</taxon>
        <taxon>Sphaerobolaceae</taxon>
        <taxon>Sphaerobolus</taxon>
    </lineage>
</organism>
<dbReference type="HOGENOM" id="CLU_464742_0_0_1"/>
<dbReference type="OrthoDB" id="10682020at2759"/>
<reference evidence="2 3" key="1">
    <citation type="submission" date="2014-06" db="EMBL/GenBank/DDBJ databases">
        <title>Evolutionary Origins and Diversification of the Mycorrhizal Mutualists.</title>
        <authorList>
            <consortium name="DOE Joint Genome Institute"/>
            <consortium name="Mycorrhizal Genomics Consortium"/>
            <person name="Kohler A."/>
            <person name="Kuo A."/>
            <person name="Nagy L.G."/>
            <person name="Floudas D."/>
            <person name="Copeland A."/>
            <person name="Barry K.W."/>
            <person name="Cichocki N."/>
            <person name="Veneault-Fourrey C."/>
            <person name="LaButti K."/>
            <person name="Lindquist E.A."/>
            <person name="Lipzen A."/>
            <person name="Lundell T."/>
            <person name="Morin E."/>
            <person name="Murat C."/>
            <person name="Riley R."/>
            <person name="Ohm R."/>
            <person name="Sun H."/>
            <person name="Tunlid A."/>
            <person name="Henrissat B."/>
            <person name="Grigoriev I.V."/>
            <person name="Hibbett D.S."/>
            <person name="Martin F."/>
        </authorList>
    </citation>
    <scope>NUCLEOTIDE SEQUENCE [LARGE SCALE GENOMIC DNA]</scope>
    <source>
        <strain evidence="2 3">SS14</strain>
    </source>
</reference>
<evidence type="ECO:0000256" key="1">
    <source>
        <dbReference type="SAM" id="MobiDB-lite"/>
    </source>
</evidence>
<proteinExistence type="predicted"/>
<gene>
    <name evidence="2" type="ORF">M422DRAFT_260532</name>
</gene>
<sequence length="587" mass="64657">MLSPSSLFSPSSAHSADIVPDSENHYEDIVRHEAFADGREIFKDSLAQGIWLDFRSGFMEQGTPFRWPLRENGRKFLPEEFDEAAALYDILLPCCLCATQESTPEGRAKHTLHFRICSTKGQNFGYVVAGCRSHQDGCGVWLRLDEFYYHPEINETSRLYERLPRRRAGIPYFNRYRAILKKTIPDDLSPENTDPALPSLTGPGTPAQNIGRVSFSPLDKPKLKAISSVKHSRCGDQDTPLTISDDDDFSSSAPSTPTRKGHHTSILRRDSPPHYISRVPANPARRAGSSTQVARRSRRHKPYEPSERYFGDTYGLHEPVDISLLGIRNIDIPLLTPLQREFYLDQLQNPGGVSHELMFMLIDRCNCGQYFLRDYLHRVHGPTCIHWVHLVSQAAPLRPLHADARRTIEDYHRRASSEAATASSLGRLIPGPSATMAPSSSTMVPFYASTMPSYTITGPSSTTIAGPSTTATMAAADPSTTTSTLSIRLAPSISQAIVPHVRSPAGNISLTQNADSTPIIIQSPIIPASTPSHTAIPTVQTPSLTSSSTRLPPVAPAVLPPSTPTNMVMTQEEMENFFAPYNSDNSA</sequence>
<accession>A0A0C9U2B9</accession>
<protein>
    <submittedName>
        <fullName evidence="2">Uncharacterized protein</fullName>
    </submittedName>
</protein>
<evidence type="ECO:0000313" key="2">
    <source>
        <dbReference type="EMBL" id="KIJ36908.1"/>
    </source>
</evidence>
<keyword evidence="3" id="KW-1185">Reference proteome</keyword>
<feature type="region of interest" description="Disordered" evidence="1">
    <location>
        <begin position="227"/>
        <end position="306"/>
    </location>
</feature>
<feature type="compositionally biased region" description="Low complexity" evidence="1">
    <location>
        <begin position="541"/>
        <end position="552"/>
    </location>
</feature>